<feature type="compositionally biased region" description="Low complexity" evidence="9">
    <location>
        <begin position="54"/>
        <end position="72"/>
    </location>
</feature>
<evidence type="ECO:0000313" key="11">
    <source>
        <dbReference type="Proteomes" id="UP001202479"/>
    </source>
</evidence>
<comment type="function">
    <text evidence="8">Involved in pre-mRNA splicing.</text>
</comment>
<keyword evidence="4 8" id="KW-0507">mRNA processing</keyword>
<dbReference type="GeneID" id="73378332"/>
<evidence type="ECO:0000256" key="3">
    <source>
        <dbReference type="ARBA" id="ARBA00014745"/>
    </source>
</evidence>
<dbReference type="Pfam" id="PF08231">
    <property type="entry name" value="SYF2"/>
    <property type="match status" value="1"/>
</dbReference>
<evidence type="ECO:0000256" key="7">
    <source>
        <dbReference type="ARBA" id="ARBA00023242"/>
    </source>
</evidence>
<comment type="subcellular location">
    <subcellularLocation>
        <location evidence="1 8">Nucleus</location>
    </subcellularLocation>
</comment>
<dbReference type="Proteomes" id="UP001202479">
    <property type="component" value="Unassembled WGS sequence"/>
</dbReference>
<evidence type="ECO:0000256" key="9">
    <source>
        <dbReference type="SAM" id="MobiDB-lite"/>
    </source>
</evidence>
<comment type="subunit">
    <text evidence="8">May be part of a spliceosome complex.</text>
</comment>
<proteinExistence type="inferred from homology"/>
<dbReference type="GO" id="GO:0005681">
    <property type="term" value="C:spliceosomal complex"/>
    <property type="evidence" value="ECO:0007669"/>
    <property type="project" value="UniProtKB-KW"/>
</dbReference>
<comment type="caution">
    <text evidence="10">The sequence shown here is derived from an EMBL/GenBank/DDBJ whole genome shotgun (WGS) entry which is preliminary data.</text>
</comment>
<keyword evidence="7 8" id="KW-0539">Nucleus</keyword>
<feature type="region of interest" description="Disordered" evidence="9">
    <location>
        <begin position="41"/>
        <end position="77"/>
    </location>
</feature>
<evidence type="ECO:0000256" key="8">
    <source>
        <dbReference type="RuleBase" id="RU367148"/>
    </source>
</evidence>
<dbReference type="GO" id="GO:0000398">
    <property type="term" value="P:mRNA splicing, via spliceosome"/>
    <property type="evidence" value="ECO:0007669"/>
    <property type="project" value="UniProtKB-UniRule"/>
</dbReference>
<evidence type="ECO:0000256" key="4">
    <source>
        <dbReference type="ARBA" id="ARBA00022664"/>
    </source>
</evidence>
<keyword evidence="5 8" id="KW-0747">Spliceosome</keyword>
<evidence type="ECO:0000313" key="10">
    <source>
        <dbReference type="EMBL" id="KAI3406583.2"/>
    </source>
</evidence>
<feature type="compositionally biased region" description="Basic and acidic residues" evidence="9">
    <location>
        <begin position="41"/>
        <end position="51"/>
    </location>
</feature>
<sequence length="234" mass="27389">MNFSPAEPSSCTSSSGSSTNANLLAKFKELKCKRLETVKLNKLDVAQENRRQKISPQSKQQSSPQQSSQRQQHASDDIERAMEYTIEECEKWHEKQQKKAHHAIQNQTKLAEASYYKEISNMVIDKETYKAQRERLMKVEGNMDRNDEETTIITTIAVPSEATKQEVSQIMKESRDRKYIKKKRRRQDELLNVDGFINEKNKQFNMKLNRQFQSRDNTIEQSEDTIEQSEIVEH</sequence>
<evidence type="ECO:0000256" key="1">
    <source>
        <dbReference type="ARBA" id="ARBA00004123"/>
    </source>
</evidence>
<evidence type="ECO:0000256" key="6">
    <source>
        <dbReference type="ARBA" id="ARBA00023187"/>
    </source>
</evidence>
<evidence type="ECO:0000256" key="5">
    <source>
        <dbReference type="ARBA" id="ARBA00022728"/>
    </source>
</evidence>
<dbReference type="RefSeq" id="XP_049182328.1">
    <property type="nucleotide sequence ID" value="XM_049326655.1"/>
</dbReference>
<keyword evidence="11" id="KW-1185">Reference proteome</keyword>
<name>A0AAI9T0G2_9ASCO</name>
<accession>A0AAI9T0G2</accession>
<reference evidence="10" key="1">
    <citation type="journal article" date="2022" name="DNA Res.">
        <title>Genome analysis of five recently described species of the CUG-Ser clade uncovers Candida theae as a new hybrid lineage with pathogenic potential in the Candida parapsilosis species complex.</title>
        <authorList>
            <person name="Mixao V."/>
            <person name="Del Olmo V."/>
            <person name="Hegedusova E."/>
            <person name="Saus E."/>
            <person name="Pryszcz L."/>
            <person name="Cillingova A."/>
            <person name="Nosek J."/>
            <person name="Gabaldon T."/>
        </authorList>
    </citation>
    <scope>NUCLEOTIDE SEQUENCE</scope>
    <source>
        <strain evidence="10">CBS 10844</strain>
    </source>
</reference>
<keyword evidence="6 8" id="KW-0508">mRNA splicing</keyword>
<evidence type="ECO:0000256" key="2">
    <source>
        <dbReference type="ARBA" id="ARBA00010028"/>
    </source>
</evidence>
<organism evidence="10 11">
    <name type="scientific">Candida oxycetoniae</name>
    <dbReference type="NCBI Taxonomy" id="497107"/>
    <lineage>
        <taxon>Eukaryota</taxon>
        <taxon>Fungi</taxon>
        <taxon>Dikarya</taxon>
        <taxon>Ascomycota</taxon>
        <taxon>Saccharomycotina</taxon>
        <taxon>Pichiomycetes</taxon>
        <taxon>Debaryomycetaceae</taxon>
        <taxon>Candida/Lodderomyces clade</taxon>
        <taxon>Candida</taxon>
    </lineage>
</organism>
<dbReference type="InterPro" id="IPR013260">
    <property type="entry name" value="mRNA_splic_SYF2"/>
</dbReference>
<dbReference type="EMBL" id="JAHUZD010000023">
    <property type="protein sequence ID" value="KAI3406583.2"/>
    <property type="molecule type" value="Genomic_DNA"/>
</dbReference>
<feature type="region of interest" description="Disordered" evidence="9">
    <location>
        <begin position="212"/>
        <end position="234"/>
    </location>
</feature>
<dbReference type="AlphaFoldDB" id="A0AAI9T0G2"/>
<protein>
    <recommendedName>
        <fullName evidence="3 8">Pre-mRNA-splicing factor SYF2</fullName>
    </recommendedName>
</protein>
<comment type="similarity">
    <text evidence="2 8">Belongs to the SYF2 family.</text>
</comment>
<gene>
    <name evidence="10" type="ORF">KGF56_000715</name>
</gene>